<name>A0A1M6IEJ3_9BACT</name>
<sequence length="283" mass="32631">MQGIVAEGQSQQPTTAQVFLWQPWQAEQVLPATDAATPQRWNELQLVNPDTSINKDLVLPVQHLNSDNTTWLSFLLLFVLLIFATVKAGWSKYIQNLFQSIVNYSTAERMFRERNYSFSHGAFRLDVVFYLVFSVFLFQLINFFRLDFTAGGYTLYIFCLAGTFVYFLGKKLLYKYMGFLFENTSETSEFLFNLNNTNRVAGMVLIPVVALLAFSPFSSLKIPVIIGILIVAAIYFLLVFRGVMILLRKQFSILYLFLYFCTLEFLPLVLVYKLLFDLVGKFN</sequence>
<keyword evidence="3" id="KW-1185">Reference proteome</keyword>
<dbReference type="Proteomes" id="UP000184050">
    <property type="component" value="Unassembled WGS sequence"/>
</dbReference>
<feature type="transmembrane region" description="Helical" evidence="1">
    <location>
        <begin position="254"/>
        <end position="275"/>
    </location>
</feature>
<dbReference type="EMBL" id="FQZE01000016">
    <property type="protein sequence ID" value="SHJ32887.1"/>
    <property type="molecule type" value="Genomic_DNA"/>
</dbReference>
<feature type="transmembrane region" description="Helical" evidence="1">
    <location>
        <begin position="200"/>
        <end position="218"/>
    </location>
</feature>
<keyword evidence="1" id="KW-0472">Membrane</keyword>
<keyword evidence="1" id="KW-1133">Transmembrane helix</keyword>
<dbReference type="Pfam" id="PF14093">
    <property type="entry name" value="DUF4271"/>
    <property type="match status" value="1"/>
</dbReference>
<proteinExistence type="predicted"/>
<keyword evidence="1" id="KW-0812">Transmembrane</keyword>
<feature type="transmembrane region" description="Helical" evidence="1">
    <location>
        <begin position="122"/>
        <end position="144"/>
    </location>
</feature>
<evidence type="ECO:0000313" key="2">
    <source>
        <dbReference type="EMBL" id="SHJ32887.1"/>
    </source>
</evidence>
<gene>
    <name evidence="2" type="ORF">SAMN05444280_11675</name>
</gene>
<evidence type="ECO:0008006" key="4">
    <source>
        <dbReference type="Google" id="ProtNLM"/>
    </source>
</evidence>
<dbReference type="AlphaFoldDB" id="A0A1M6IEJ3"/>
<feature type="transmembrane region" description="Helical" evidence="1">
    <location>
        <begin position="150"/>
        <end position="169"/>
    </location>
</feature>
<evidence type="ECO:0000256" key="1">
    <source>
        <dbReference type="SAM" id="Phobius"/>
    </source>
</evidence>
<feature type="transmembrane region" description="Helical" evidence="1">
    <location>
        <begin position="71"/>
        <end position="90"/>
    </location>
</feature>
<dbReference type="STRING" id="1168035.SAMN05444280_11675"/>
<accession>A0A1M6IEJ3</accession>
<dbReference type="InterPro" id="IPR025367">
    <property type="entry name" value="DUF4271"/>
</dbReference>
<feature type="transmembrane region" description="Helical" evidence="1">
    <location>
        <begin position="224"/>
        <end position="247"/>
    </location>
</feature>
<organism evidence="2 3">
    <name type="scientific">Tangfeifania diversioriginum</name>
    <dbReference type="NCBI Taxonomy" id="1168035"/>
    <lineage>
        <taxon>Bacteria</taxon>
        <taxon>Pseudomonadati</taxon>
        <taxon>Bacteroidota</taxon>
        <taxon>Bacteroidia</taxon>
        <taxon>Marinilabiliales</taxon>
        <taxon>Prolixibacteraceae</taxon>
        <taxon>Tangfeifania</taxon>
    </lineage>
</organism>
<evidence type="ECO:0000313" key="3">
    <source>
        <dbReference type="Proteomes" id="UP000184050"/>
    </source>
</evidence>
<protein>
    <recommendedName>
        <fullName evidence="4">DUF4271 domain-containing protein</fullName>
    </recommendedName>
</protein>
<reference evidence="2 3" key="1">
    <citation type="submission" date="2016-11" db="EMBL/GenBank/DDBJ databases">
        <authorList>
            <person name="Jaros S."/>
            <person name="Januszkiewicz K."/>
            <person name="Wedrychowicz H."/>
        </authorList>
    </citation>
    <scope>NUCLEOTIDE SEQUENCE [LARGE SCALE GENOMIC DNA]</scope>
    <source>
        <strain evidence="2 3">DSM 27063</strain>
    </source>
</reference>